<dbReference type="InterPro" id="IPR000551">
    <property type="entry name" value="MerR-type_HTH_dom"/>
</dbReference>
<dbReference type="Pfam" id="PF13411">
    <property type="entry name" value="MerR_1"/>
    <property type="match status" value="1"/>
</dbReference>
<dbReference type="PROSITE" id="PS50937">
    <property type="entry name" value="HTH_MERR_2"/>
    <property type="match status" value="1"/>
</dbReference>
<dbReference type="STRING" id="35752.SAMN05421541_102306"/>
<reference evidence="3 4" key="1">
    <citation type="submission" date="2016-10" db="EMBL/GenBank/DDBJ databases">
        <authorList>
            <person name="de Groot N.N."/>
        </authorList>
    </citation>
    <scope>NUCLEOTIDE SEQUENCE [LARGE SCALE GENOMIC DNA]</scope>
    <source>
        <strain evidence="3 4">DSM 43019</strain>
    </source>
</reference>
<dbReference type="EMBL" id="FONV01000002">
    <property type="protein sequence ID" value="SFE55094.1"/>
    <property type="molecule type" value="Genomic_DNA"/>
</dbReference>
<evidence type="ECO:0000313" key="3">
    <source>
        <dbReference type="EMBL" id="SFE55094.1"/>
    </source>
</evidence>
<dbReference type="SMART" id="SM00422">
    <property type="entry name" value="HTH_MERR"/>
    <property type="match status" value="1"/>
</dbReference>
<dbReference type="InterPro" id="IPR009061">
    <property type="entry name" value="DNA-bd_dom_put_sf"/>
</dbReference>
<dbReference type="AlphaFoldDB" id="A0A1I2BFZ5"/>
<evidence type="ECO:0000259" key="2">
    <source>
        <dbReference type="PROSITE" id="PS50937"/>
    </source>
</evidence>
<dbReference type="PANTHER" id="PTHR30204">
    <property type="entry name" value="REDOX-CYCLING DRUG-SENSING TRANSCRIPTIONAL ACTIVATOR SOXR"/>
    <property type="match status" value="1"/>
</dbReference>
<organism evidence="3 4">
    <name type="scientific">Actinoplanes philippinensis</name>
    <dbReference type="NCBI Taxonomy" id="35752"/>
    <lineage>
        <taxon>Bacteria</taxon>
        <taxon>Bacillati</taxon>
        <taxon>Actinomycetota</taxon>
        <taxon>Actinomycetes</taxon>
        <taxon>Micromonosporales</taxon>
        <taxon>Micromonosporaceae</taxon>
        <taxon>Actinoplanes</taxon>
    </lineage>
</organism>
<dbReference type="Proteomes" id="UP000199645">
    <property type="component" value="Unassembled WGS sequence"/>
</dbReference>
<dbReference type="Gene3D" id="1.10.1660.10">
    <property type="match status" value="1"/>
</dbReference>
<dbReference type="PANTHER" id="PTHR30204:SF93">
    <property type="entry name" value="HTH MERR-TYPE DOMAIN-CONTAINING PROTEIN"/>
    <property type="match status" value="1"/>
</dbReference>
<protein>
    <submittedName>
        <fullName evidence="3">MerR HTH family regulatory protein</fullName>
    </submittedName>
</protein>
<keyword evidence="1" id="KW-0238">DNA-binding</keyword>
<evidence type="ECO:0000256" key="1">
    <source>
        <dbReference type="ARBA" id="ARBA00023125"/>
    </source>
</evidence>
<name>A0A1I2BFZ5_9ACTN</name>
<sequence>MVPEPSQGGNGGSAMTVQRVEGPATAQQEFTIEELSRQVGMSPRNIRAHQARRILAPPVRRGRTVVYQEHHLRRLETILSLQRQGFNLTAIEAMFGVRPGQPRSDTLGPLMQRLAAESPALVDALTRHGVVAWRENGAVQLVRPRALRAALELHRSGLPARQTVQVLVEVLDRIGRPVDELLRATGDRILSLPGDPARPRAATWDEWSDAAELLAQGLIDLLTEAFRVVAENRGPTSVVDIVGRRSGQGTVMLVETAAVLDLG</sequence>
<evidence type="ECO:0000313" key="4">
    <source>
        <dbReference type="Proteomes" id="UP000199645"/>
    </source>
</evidence>
<feature type="domain" description="HTH merR-type" evidence="2">
    <location>
        <begin position="29"/>
        <end position="97"/>
    </location>
</feature>
<keyword evidence="4" id="KW-1185">Reference proteome</keyword>
<dbReference type="InterPro" id="IPR047057">
    <property type="entry name" value="MerR_fam"/>
</dbReference>
<proteinExistence type="predicted"/>
<dbReference type="GO" id="GO:0003677">
    <property type="term" value="F:DNA binding"/>
    <property type="evidence" value="ECO:0007669"/>
    <property type="project" value="UniProtKB-KW"/>
</dbReference>
<dbReference type="SUPFAM" id="SSF46955">
    <property type="entry name" value="Putative DNA-binding domain"/>
    <property type="match status" value="1"/>
</dbReference>
<accession>A0A1I2BFZ5</accession>
<dbReference type="GO" id="GO:0003700">
    <property type="term" value="F:DNA-binding transcription factor activity"/>
    <property type="evidence" value="ECO:0007669"/>
    <property type="project" value="InterPro"/>
</dbReference>
<gene>
    <name evidence="3" type="ORF">SAMN05421541_102306</name>
</gene>